<dbReference type="Proteomes" id="UP000799779">
    <property type="component" value="Unassembled WGS sequence"/>
</dbReference>
<evidence type="ECO:0000259" key="1">
    <source>
        <dbReference type="Pfam" id="PF20233"/>
    </source>
</evidence>
<dbReference type="Pfam" id="PF20233">
    <property type="entry name" value="DUF6590"/>
    <property type="match status" value="1"/>
</dbReference>
<organism evidence="2 3">
    <name type="scientific">Amniculicola lignicola CBS 123094</name>
    <dbReference type="NCBI Taxonomy" id="1392246"/>
    <lineage>
        <taxon>Eukaryota</taxon>
        <taxon>Fungi</taxon>
        <taxon>Dikarya</taxon>
        <taxon>Ascomycota</taxon>
        <taxon>Pezizomycotina</taxon>
        <taxon>Dothideomycetes</taxon>
        <taxon>Pleosporomycetidae</taxon>
        <taxon>Pleosporales</taxon>
        <taxon>Amniculicolaceae</taxon>
        <taxon>Amniculicola</taxon>
    </lineage>
</organism>
<dbReference type="AlphaFoldDB" id="A0A6A5WDU5"/>
<sequence>MPGPLPGELLAKQAIEVTSTGETLDYASRINFGRSHDIEHNVKLLEIGRVVEDHIHLLLGYFKQARRLQQV</sequence>
<reference evidence="2" key="1">
    <citation type="journal article" date="2020" name="Stud. Mycol.">
        <title>101 Dothideomycetes genomes: a test case for predicting lifestyles and emergence of pathogens.</title>
        <authorList>
            <person name="Haridas S."/>
            <person name="Albert R."/>
            <person name="Binder M."/>
            <person name="Bloem J."/>
            <person name="Labutti K."/>
            <person name="Salamov A."/>
            <person name="Andreopoulos B."/>
            <person name="Baker S."/>
            <person name="Barry K."/>
            <person name="Bills G."/>
            <person name="Bluhm B."/>
            <person name="Cannon C."/>
            <person name="Castanera R."/>
            <person name="Culley D."/>
            <person name="Daum C."/>
            <person name="Ezra D."/>
            <person name="Gonzalez J."/>
            <person name="Henrissat B."/>
            <person name="Kuo A."/>
            <person name="Liang C."/>
            <person name="Lipzen A."/>
            <person name="Lutzoni F."/>
            <person name="Magnuson J."/>
            <person name="Mondo S."/>
            <person name="Nolan M."/>
            <person name="Ohm R."/>
            <person name="Pangilinan J."/>
            <person name="Park H.-J."/>
            <person name="Ramirez L."/>
            <person name="Alfaro M."/>
            <person name="Sun H."/>
            <person name="Tritt A."/>
            <person name="Yoshinaga Y."/>
            <person name="Zwiers L.-H."/>
            <person name="Turgeon B."/>
            <person name="Goodwin S."/>
            <person name="Spatafora J."/>
            <person name="Crous P."/>
            <person name="Grigoriev I."/>
        </authorList>
    </citation>
    <scope>NUCLEOTIDE SEQUENCE</scope>
    <source>
        <strain evidence="2">CBS 123094</strain>
    </source>
</reference>
<keyword evidence="3" id="KW-1185">Reference proteome</keyword>
<proteinExistence type="predicted"/>
<dbReference type="OrthoDB" id="3559580at2759"/>
<evidence type="ECO:0000313" key="3">
    <source>
        <dbReference type="Proteomes" id="UP000799779"/>
    </source>
</evidence>
<dbReference type="EMBL" id="ML977599">
    <property type="protein sequence ID" value="KAF1999064.1"/>
    <property type="molecule type" value="Genomic_DNA"/>
</dbReference>
<gene>
    <name evidence="2" type="ORF">P154DRAFT_438140</name>
</gene>
<feature type="domain" description="DUF6590" evidence="1">
    <location>
        <begin position="2"/>
        <end position="59"/>
    </location>
</feature>
<evidence type="ECO:0000313" key="2">
    <source>
        <dbReference type="EMBL" id="KAF1999064.1"/>
    </source>
</evidence>
<dbReference type="InterPro" id="IPR046497">
    <property type="entry name" value="DUF6590"/>
</dbReference>
<accession>A0A6A5WDU5</accession>
<name>A0A6A5WDU5_9PLEO</name>
<protein>
    <recommendedName>
        <fullName evidence="1">DUF6590 domain-containing protein</fullName>
    </recommendedName>
</protein>